<reference evidence="3" key="1">
    <citation type="submission" date="2022-11" db="UniProtKB">
        <authorList>
            <consortium name="WormBaseParasite"/>
        </authorList>
    </citation>
    <scope>IDENTIFICATION</scope>
</reference>
<evidence type="ECO:0000256" key="1">
    <source>
        <dbReference type="SAM" id="Phobius"/>
    </source>
</evidence>
<dbReference type="Proteomes" id="UP000887540">
    <property type="component" value="Unplaced"/>
</dbReference>
<keyword evidence="1" id="KW-0812">Transmembrane</keyword>
<dbReference type="AlphaFoldDB" id="A0A914DNA4"/>
<feature type="transmembrane region" description="Helical" evidence="1">
    <location>
        <begin position="137"/>
        <end position="153"/>
    </location>
</feature>
<organism evidence="2 3">
    <name type="scientific">Acrobeloides nanus</name>
    <dbReference type="NCBI Taxonomy" id="290746"/>
    <lineage>
        <taxon>Eukaryota</taxon>
        <taxon>Metazoa</taxon>
        <taxon>Ecdysozoa</taxon>
        <taxon>Nematoda</taxon>
        <taxon>Chromadorea</taxon>
        <taxon>Rhabditida</taxon>
        <taxon>Tylenchina</taxon>
        <taxon>Cephalobomorpha</taxon>
        <taxon>Cephaloboidea</taxon>
        <taxon>Cephalobidae</taxon>
        <taxon>Acrobeloides</taxon>
    </lineage>
</organism>
<evidence type="ECO:0000313" key="3">
    <source>
        <dbReference type="WBParaSite" id="ACRNAN_scaffold3168.g32491.t1"/>
    </source>
</evidence>
<sequence length="225" mass="24890">MNGTSGICRMQKYCAAPQCQTSVYFSTTAGQVLALTKQVDIVEWQQVIEAYCKSKPSETTQLHCSMKGYLTPDATMTACGALAETITTTAFAITTGPVSSCSRCLSTGTASCTTVNSNTAYCICYTGWQCIQRTYQAHFYTASAVAYLIFAVFRSPDRYPFKNMNSPYTARDFAFVSNGAMTYAMALCALNARNAMAVCGADWRNKWYTWRDKDWSHNMNYAVGF</sequence>
<name>A0A914DNA4_9BILA</name>
<keyword evidence="2" id="KW-1185">Reference proteome</keyword>
<keyword evidence="1" id="KW-1133">Transmembrane helix</keyword>
<accession>A0A914DNA4</accession>
<evidence type="ECO:0000313" key="2">
    <source>
        <dbReference type="Proteomes" id="UP000887540"/>
    </source>
</evidence>
<protein>
    <submittedName>
        <fullName evidence="3">Uncharacterized protein</fullName>
    </submittedName>
</protein>
<feature type="transmembrane region" description="Helical" evidence="1">
    <location>
        <begin position="173"/>
        <end position="192"/>
    </location>
</feature>
<dbReference type="WBParaSite" id="ACRNAN_scaffold3168.g32491.t1">
    <property type="protein sequence ID" value="ACRNAN_scaffold3168.g32491.t1"/>
    <property type="gene ID" value="ACRNAN_scaffold3168.g32491"/>
</dbReference>
<proteinExistence type="predicted"/>
<keyword evidence="1" id="KW-0472">Membrane</keyword>